<dbReference type="Proteomes" id="UP000694044">
    <property type="component" value="Unassembled WGS sequence"/>
</dbReference>
<keyword evidence="4" id="KW-0833">Ubl conjugation pathway</keyword>
<feature type="domain" description="RING-type" evidence="8">
    <location>
        <begin position="244"/>
        <end position="294"/>
    </location>
</feature>
<dbReference type="EMBL" id="JAGDFM010000040">
    <property type="protein sequence ID" value="KAG7389752.1"/>
    <property type="molecule type" value="Genomic_DNA"/>
</dbReference>
<dbReference type="PANTHER" id="PTHR15710">
    <property type="entry name" value="E3 UBIQUITIN-PROTEIN LIGASE PRAJA"/>
    <property type="match status" value="1"/>
</dbReference>
<dbReference type="OrthoDB" id="9984778at2759"/>
<keyword evidence="2" id="KW-0479">Metal-binding</keyword>
<name>A0A8T1W716_9STRA</name>
<sequence>MVAAVRKNEDVTVVFSSGASLAESYHRSVESSHHPRSAPPTPSGFGKRAIASKRVRQLVDIPRAAGLRDVSVQVTVAHTASKLKARFFVEMAREKTMPRQSWGFGVSLLDVRTVERRVAHLVKKHYKASRQGERNGVKKCCAMCIQLKEEMREWSAVKRWSAINPGHKQRKCDTIKLFFEKLFALLGRHAQWVHECEALREVLRSTEELTEMQYPHDADAVDVIRSLRRVDINDAGDAQQDANCTICLGSIERVPDESADRGRACGVQLPCGHQFHDTCICMWLHARLDCPVCRGHISAPNSSFSSSRRL</sequence>
<comment type="caution">
    <text evidence="9">The sequence shown here is derived from an EMBL/GenBank/DDBJ whole genome shotgun (WGS) entry which is preliminary data.</text>
</comment>
<dbReference type="InterPro" id="IPR024766">
    <property type="entry name" value="Znf_RING_H2"/>
</dbReference>
<evidence type="ECO:0000256" key="3">
    <source>
        <dbReference type="ARBA" id="ARBA00022771"/>
    </source>
</evidence>
<dbReference type="PANTHER" id="PTHR15710:SF74">
    <property type="entry name" value="RING-TYPE E3 UBIQUITIN TRANSFERASE-RELATED"/>
    <property type="match status" value="1"/>
</dbReference>
<keyword evidence="5" id="KW-0862">Zinc</keyword>
<keyword evidence="10" id="KW-1185">Reference proteome</keyword>
<organism evidence="9 10">
    <name type="scientific">Phytophthora pseudosyringae</name>
    <dbReference type="NCBI Taxonomy" id="221518"/>
    <lineage>
        <taxon>Eukaryota</taxon>
        <taxon>Sar</taxon>
        <taxon>Stramenopiles</taxon>
        <taxon>Oomycota</taxon>
        <taxon>Peronosporomycetes</taxon>
        <taxon>Peronosporales</taxon>
        <taxon>Peronosporaceae</taxon>
        <taxon>Phytophthora</taxon>
    </lineage>
</organism>
<feature type="region of interest" description="Disordered" evidence="7">
    <location>
        <begin position="26"/>
        <end position="47"/>
    </location>
</feature>
<evidence type="ECO:0000259" key="8">
    <source>
        <dbReference type="PROSITE" id="PS50089"/>
    </source>
</evidence>
<dbReference type="GO" id="GO:0008270">
    <property type="term" value="F:zinc ion binding"/>
    <property type="evidence" value="ECO:0007669"/>
    <property type="project" value="UniProtKB-KW"/>
</dbReference>
<comment type="pathway">
    <text evidence="1">Protein modification; protein ubiquitination.</text>
</comment>
<evidence type="ECO:0000256" key="7">
    <source>
        <dbReference type="SAM" id="MobiDB-lite"/>
    </source>
</evidence>
<evidence type="ECO:0000313" key="10">
    <source>
        <dbReference type="Proteomes" id="UP000694044"/>
    </source>
</evidence>
<evidence type="ECO:0000256" key="2">
    <source>
        <dbReference type="ARBA" id="ARBA00022723"/>
    </source>
</evidence>
<reference evidence="9" key="1">
    <citation type="submission" date="2021-02" db="EMBL/GenBank/DDBJ databases">
        <authorList>
            <person name="Palmer J.M."/>
        </authorList>
    </citation>
    <scope>NUCLEOTIDE SEQUENCE</scope>
    <source>
        <strain evidence="9">SCRP734</strain>
    </source>
</reference>
<dbReference type="AlphaFoldDB" id="A0A8T1W716"/>
<gene>
    <name evidence="9" type="ORF">PHYPSEUDO_009672</name>
</gene>
<evidence type="ECO:0000256" key="6">
    <source>
        <dbReference type="PROSITE-ProRule" id="PRU00175"/>
    </source>
</evidence>
<keyword evidence="3 6" id="KW-0863">Zinc-finger</keyword>
<dbReference type="SMART" id="SM00184">
    <property type="entry name" value="RING"/>
    <property type="match status" value="1"/>
</dbReference>
<accession>A0A8T1W716</accession>
<dbReference type="Pfam" id="PF12678">
    <property type="entry name" value="zf-rbx1"/>
    <property type="match status" value="1"/>
</dbReference>
<protein>
    <recommendedName>
        <fullName evidence="8">RING-type domain-containing protein</fullName>
    </recommendedName>
</protein>
<dbReference type="PROSITE" id="PS50089">
    <property type="entry name" value="ZF_RING_2"/>
    <property type="match status" value="1"/>
</dbReference>
<dbReference type="InterPro" id="IPR001841">
    <property type="entry name" value="Znf_RING"/>
</dbReference>
<evidence type="ECO:0000256" key="5">
    <source>
        <dbReference type="ARBA" id="ARBA00022833"/>
    </source>
</evidence>
<evidence type="ECO:0000256" key="1">
    <source>
        <dbReference type="ARBA" id="ARBA00004906"/>
    </source>
</evidence>
<evidence type="ECO:0000256" key="4">
    <source>
        <dbReference type="ARBA" id="ARBA00022786"/>
    </source>
</evidence>
<evidence type="ECO:0000313" key="9">
    <source>
        <dbReference type="EMBL" id="KAG7389752.1"/>
    </source>
</evidence>
<proteinExistence type="predicted"/>